<dbReference type="KEGG" id="pfla:Pflav_039180"/>
<evidence type="ECO:0000256" key="1">
    <source>
        <dbReference type="SAM" id="MobiDB-lite"/>
    </source>
</evidence>
<evidence type="ECO:0000313" key="3">
    <source>
        <dbReference type="Proteomes" id="UP000502508"/>
    </source>
</evidence>
<dbReference type="AlphaFoldDB" id="A0A6F8XUU2"/>
<keyword evidence="3" id="KW-1185">Reference proteome</keyword>
<accession>A0A6F8XUU2</accession>
<evidence type="ECO:0008006" key="4">
    <source>
        <dbReference type="Google" id="ProtNLM"/>
    </source>
</evidence>
<reference evidence="2 3" key="1">
    <citation type="submission" date="2020-03" db="EMBL/GenBank/DDBJ databases">
        <title>Whole genome shotgun sequence of Phytohabitans flavus NBRC 107702.</title>
        <authorList>
            <person name="Komaki H."/>
            <person name="Tamura T."/>
        </authorList>
    </citation>
    <scope>NUCLEOTIDE SEQUENCE [LARGE SCALE GENOMIC DNA]</scope>
    <source>
        <strain evidence="2 3">NBRC 107702</strain>
    </source>
</reference>
<reference evidence="2 3" key="2">
    <citation type="submission" date="2020-03" db="EMBL/GenBank/DDBJ databases">
        <authorList>
            <person name="Ichikawa N."/>
            <person name="Kimura A."/>
            <person name="Kitahashi Y."/>
            <person name="Uohara A."/>
        </authorList>
    </citation>
    <scope>NUCLEOTIDE SEQUENCE [LARGE SCALE GENOMIC DNA]</scope>
    <source>
        <strain evidence="2 3">NBRC 107702</strain>
    </source>
</reference>
<evidence type="ECO:0000313" key="2">
    <source>
        <dbReference type="EMBL" id="BCB77508.1"/>
    </source>
</evidence>
<name>A0A6F8XUU2_9ACTN</name>
<dbReference type="RefSeq" id="WP_180201273.1">
    <property type="nucleotide sequence ID" value="NZ_AP022870.1"/>
</dbReference>
<sequence length="285" mass="31276">MSRAVEIACDESGYEGERLIGSTTEVFAHASVRLPVDEARRCFTELRERIRSPATEYKAGHILREKHRKALEWTLGPSSPLYGRARVYLVDKAYFVLDALARALLDEPGDVAAELYRLRVPYLAAANDFLRGRPVDGFLDALPPPLRKGVFRRSTVDPLVPAIVAAVRHWGGPSRERVTVVHDRTNTLSPALVARIEARLGGQLAGLRLADSTLDPRVQAADLIAGAARKLATDELHGRADERMTALLRPYLEPTSVWGDEASWSRLTGQGSRPADEQPAGSNAV</sequence>
<protein>
    <recommendedName>
        <fullName evidence="4">DUF3800 domain-containing protein</fullName>
    </recommendedName>
</protein>
<organism evidence="2 3">
    <name type="scientific">Phytohabitans flavus</name>
    <dbReference type="NCBI Taxonomy" id="1076124"/>
    <lineage>
        <taxon>Bacteria</taxon>
        <taxon>Bacillati</taxon>
        <taxon>Actinomycetota</taxon>
        <taxon>Actinomycetes</taxon>
        <taxon>Micromonosporales</taxon>
        <taxon>Micromonosporaceae</taxon>
    </lineage>
</organism>
<feature type="region of interest" description="Disordered" evidence="1">
    <location>
        <begin position="265"/>
        <end position="285"/>
    </location>
</feature>
<proteinExistence type="predicted"/>
<dbReference type="Proteomes" id="UP000502508">
    <property type="component" value="Chromosome"/>
</dbReference>
<gene>
    <name evidence="2" type="ORF">Pflav_039180</name>
</gene>
<dbReference type="EMBL" id="AP022870">
    <property type="protein sequence ID" value="BCB77508.1"/>
    <property type="molecule type" value="Genomic_DNA"/>
</dbReference>